<evidence type="ECO:0000256" key="2">
    <source>
        <dbReference type="ARBA" id="ARBA00022454"/>
    </source>
</evidence>
<evidence type="ECO:0000256" key="1">
    <source>
        <dbReference type="ARBA" id="ARBA00004286"/>
    </source>
</evidence>
<dbReference type="EMBL" id="BDGX01000026">
    <property type="protein sequence ID" value="GAV50595.1"/>
    <property type="molecule type" value="Genomic_DNA"/>
</dbReference>
<dbReference type="eggNOG" id="KOG2084">
    <property type="taxonomic scope" value="Eukaryota"/>
</dbReference>
<evidence type="ECO:0000313" key="12">
    <source>
        <dbReference type="Proteomes" id="UP000187013"/>
    </source>
</evidence>
<comment type="subcellular location">
    <subcellularLocation>
        <location evidence="1">Chromosome</location>
    </subcellularLocation>
</comment>
<dbReference type="Gene3D" id="2.170.270.10">
    <property type="entry name" value="SET domain"/>
    <property type="match status" value="1"/>
</dbReference>
<gene>
    <name evidence="11" type="ORF">ZYGR_0Z00180</name>
</gene>
<dbReference type="PROSITE" id="PS50280">
    <property type="entry name" value="SET"/>
    <property type="match status" value="1"/>
</dbReference>
<evidence type="ECO:0000313" key="11">
    <source>
        <dbReference type="EMBL" id="GAV50595.1"/>
    </source>
</evidence>
<dbReference type="PANTHER" id="PTHR46402:SF2">
    <property type="entry name" value="HISTONE-LYSINE N-TRIMETHYLTRANSFERASE SMYD5"/>
    <property type="match status" value="1"/>
</dbReference>
<dbReference type="GO" id="GO:0042799">
    <property type="term" value="F:histone H4K20 methyltransferase activity"/>
    <property type="evidence" value="ECO:0007669"/>
    <property type="project" value="TreeGrafter"/>
</dbReference>
<dbReference type="SMART" id="SM00317">
    <property type="entry name" value="SET"/>
    <property type="match status" value="1"/>
</dbReference>
<keyword evidence="3" id="KW-0489">Methyltransferase</keyword>
<organism evidence="11 12">
    <name type="scientific">Zygosaccharomyces rouxii</name>
    <dbReference type="NCBI Taxonomy" id="4956"/>
    <lineage>
        <taxon>Eukaryota</taxon>
        <taxon>Fungi</taxon>
        <taxon>Dikarya</taxon>
        <taxon>Ascomycota</taxon>
        <taxon>Saccharomycotina</taxon>
        <taxon>Saccharomycetes</taxon>
        <taxon>Saccharomycetales</taxon>
        <taxon>Saccharomycetaceae</taxon>
        <taxon>Zygosaccharomyces</taxon>
    </lineage>
</organism>
<comment type="catalytic activity">
    <reaction evidence="8">
        <text>L-lysyl-[histone] + S-adenosyl-L-methionine = N(6)-methyl-L-lysyl-[histone] + S-adenosyl-L-homocysteine + H(+)</text>
        <dbReference type="Rhea" id="RHEA:10024"/>
        <dbReference type="Rhea" id="RHEA-COMP:9845"/>
        <dbReference type="Rhea" id="RHEA-COMP:9846"/>
        <dbReference type="ChEBI" id="CHEBI:15378"/>
        <dbReference type="ChEBI" id="CHEBI:29969"/>
        <dbReference type="ChEBI" id="CHEBI:57856"/>
        <dbReference type="ChEBI" id="CHEBI:59789"/>
        <dbReference type="ChEBI" id="CHEBI:61929"/>
    </reaction>
    <physiologicalReaction direction="left-to-right" evidence="8">
        <dbReference type="Rhea" id="RHEA:10025"/>
    </physiologicalReaction>
</comment>
<evidence type="ECO:0000256" key="5">
    <source>
        <dbReference type="ARBA" id="ARBA00022691"/>
    </source>
</evidence>
<dbReference type="Proteomes" id="UP000187013">
    <property type="component" value="Unassembled WGS sequence"/>
</dbReference>
<comment type="caution">
    <text evidence="11">The sequence shown here is derived from an EMBL/GenBank/DDBJ whole genome shotgun (WGS) entry which is preliminary data.</text>
</comment>
<evidence type="ECO:0000256" key="4">
    <source>
        <dbReference type="ARBA" id="ARBA00022679"/>
    </source>
</evidence>
<dbReference type="InterPro" id="IPR046341">
    <property type="entry name" value="SET_dom_sf"/>
</dbReference>
<dbReference type="PANTHER" id="PTHR46402">
    <property type="entry name" value="SET AND MYND DOMAIN-CONTAINING PROTEIN 5"/>
    <property type="match status" value="1"/>
</dbReference>
<dbReference type="GO" id="GO:0032259">
    <property type="term" value="P:methylation"/>
    <property type="evidence" value="ECO:0007669"/>
    <property type="project" value="UniProtKB-KW"/>
</dbReference>
<keyword evidence="4" id="KW-0808">Transferase</keyword>
<dbReference type="GO" id="GO:0045814">
    <property type="term" value="P:negative regulation of gene expression, epigenetic"/>
    <property type="evidence" value="ECO:0007669"/>
    <property type="project" value="TreeGrafter"/>
</dbReference>
<dbReference type="Pfam" id="PF00856">
    <property type="entry name" value="SET"/>
    <property type="match status" value="1"/>
</dbReference>
<dbReference type="AlphaFoldDB" id="A0A1Q3A4F4"/>
<evidence type="ECO:0000256" key="3">
    <source>
        <dbReference type="ARBA" id="ARBA00022603"/>
    </source>
</evidence>
<dbReference type="OrthoDB" id="438641at2759"/>
<dbReference type="Gene3D" id="6.10.140.2220">
    <property type="match status" value="1"/>
</dbReference>
<feature type="region of interest" description="Disordered" evidence="9">
    <location>
        <begin position="411"/>
        <end position="439"/>
    </location>
</feature>
<name>A0A1Q3A4F4_ZYGRO</name>
<keyword evidence="2" id="KW-0158">Chromosome</keyword>
<dbReference type="InterPro" id="IPR001214">
    <property type="entry name" value="SET_dom"/>
</dbReference>
<accession>A0A1Q3A4F4</accession>
<evidence type="ECO:0000256" key="7">
    <source>
        <dbReference type="ARBA" id="ARBA00044528"/>
    </source>
</evidence>
<feature type="domain" description="SET" evidence="10">
    <location>
        <begin position="84"/>
        <end position="377"/>
    </location>
</feature>
<dbReference type="Gene3D" id="1.10.220.160">
    <property type="match status" value="1"/>
</dbReference>
<dbReference type="CDD" id="cd20071">
    <property type="entry name" value="SET_SMYD"/>
    <property type="match status" value="1"/>
</dbReference>
<evidence type="ECO:0000256" key="6">
    <source>
        <dbReference type="ARBA" id="ARBA00042380"/>
    </source>
</evidence>
<protein>
    <recommendedName>
        <fullName evidence="7">Histone-lysine N-methyltransferase SET5</fullName>
    </recommendedName>
    <alternativeName>
        <fullName evidence="6">SET domain-containing protein 5</fullName>
    </alternativeName>
</protein>
<sequence length="485" mass="55065">MHLQIQTLSLNDDSGSLPAASIVPSNQQVCDSILLLWREEPASEDYNLEELLKVVKERHSEWKLSVESLRKLLQSHSLYATDEKSLQIYSDKVRMPEMAEGEVKLPRSVRIGACSGDKQRGLFATNALKAGDMIFEDLPLVVVPPMDKLVLMQSGKACPLCGSSVSHSQHTIIMNGLDCGECGAVWCSKNCKKNDLTHTSLRHTRSRCRQINLNGWKKYESFCKQYVFVAAYSIGIIYASMILDKNGKNGVHPKFQLLADVSQRIRKDSSDSTNLGGTLDASSGAFTSDDPEPMWTQAFDLFKEAFPELDDMDMEAYLNCIGKFNINQVSGQIFPVYSFINHDCEPNVRYEIDDKLRLKLYARKHIKKGEELLTTYVNPLHGVKLRRRELRVNWGFLCHCDRCNRELTKRKEKLTSPTPSAHHSPANSFSDKNRRKSSMRNARPDLHELLKNGQEFDLEIPDNLETHHRKTSVRFDNNVSVAVDE</sequence>
<dbReference type="GO" id="GO:0005694">
    <property type="term" value="C:chromosome"/>
    <property type="evidence" value="ECO:0007669"/>
    <property type="project" value="UniProtKB-SubCell"/>
</dbReference>
<evidence type="ECO:0000259" key="10">
    <source>
        <dbReference type="PROSITE" id="PS50280"/>
    </source>
</evidence>
<proteinExistence type="predicted"/>
<feature type="compositionally biased region" description="Polar residues" evidence="9">
    <location>
        <begin position="415"/>
        <end position="430"/>
    </location>
</feature>
<keyword evidence="5" id="KW-0949">S-adenosyl-L-methionine</keyword>
<dbReference type="SUPFAM" id="SSF82199">
    <property type="entry name" value="SET domain"/>
    <property type="match status" value="1"/>
</dbReference>
<reference evidence="11 12" key="1">
    <citation type="submission" date="2016-08" db="EMBL/GenBank/DDBJ databases">
        <title>Draft genome sequence of allopolyploid Zygosaccharomyces rouxii.</title>
        <authorList>
            <person name="Watanabe J."/>
            <person name="Uehara K."/>
            <person name="Mogi Y."/>
            <person name="Tsukioka Y."/>
        </authorList>
    </citation>
    <scope>NUCLEOTIDE SEQUENCE [LARGE SCALE GENOMIC DNA]</scope>
    <source>
        <strain evidence="11 12">NBRC 110957</strain>
    </source>
</reference>
<evidence type="ECO:0000256" key="8">
    <source>
        <dbReference type="ARBA" id="ARBA00048619"/>
    </source>
</evidence>
<evidence type="ECO:0000256" key="9">
    <source>
        <dbReference type="SAM" id="MobiDB-lite"/>
    </source>
</evidence>